<dbReference type="Pfam" id="PF10148">
    <property type="entry name" value="SCHIP-1_C"/>
    <property type="match status" value="2"/>
</dbReference>
<name>A0A2H8TT88_9HEMI</name>
<dbReference type="GO" id="GO:0005886">
    <property type="term" value="C:plasma membrane"/>
    <property type="evidence" value="ECO:0007669"/>
    <property type="project" value="TreeGrafter"/>
</dbReference>
<dbReference type="InterPro" id="IPR039045">
    <property type="entry name" value="SCHIP_1"/>
</dbReference>
<feature type="domain" description="Schwannomin interacting protein 1 C-terminal" evidence="2">
    <location>
        <begin position="132"/>
        <end position="190"/>
    </location>
</feature>
<feature type="domain" description="Schwannomin interacting protein 1 C-terminal" evidence="2">
    <location>
        <begin position="200"/>
        <end position="305"/>
    </location>
</feature>
<evidence type="ECO:0000256" key="1">
    <source>
        <dbReference type="ARBA" id="ARBA00023054"/>
    </source>
</evidence>
<keyword evidence="1" id="KW-0175">Coiled coil</keyword>
<proteinExistence type="predicted"/>
<evidence type="ECO:0000313" key="3">
    <source>
        <dbReference type="EMBL" id="MBW17455.1"/>
    </source>
</evidence>
<dbReference type="OrthoDB" id="6260144at2759"/>
<dbReference type="AlphaFoldDB" id="A0A2H8TT88"/>
<sequence>MSDHSSLVATFKEKLRPKYYGKSSGANSRYIKENIYFNGIALKESLLYDNEYQETQAHRRMLIGHNNKTAAYPNNNKCLELEKGCFIYQNPTSHYDDNDFVHKFTDMSVVNELEVVNSNYTHSLDTKTYNPKKNDREEIRKRLVEGYQNTRKSTKKSSLESRLQNGSNLQLCFMNEQSSDTELPINNCDISAEDEKIKSAAELKQGLHLAKNRARAHMISDQRNCVISAVIKESLSKVGVKLDNDRRRVSRHFLMRLNLAQLQVIVNDLHSYIEYLNESLVNLLLERDELHMAKDSMLVDIEDLKHVTRMSY</sequence>
<dbReference type="PANTHER" id="PTHR13103:SF2">
    <property type="entry name" value="IQCJ-SCHIP1 READTHROUGH TRANSCRIPT PROTEIN-RELATED"/>
    <property type="match status" value="1"/>
</dbReference>
<gene>
    <name evidence="3" type="primary">Schip1_0</name>
</gene>
<dbReference type="PANTHER" id="PTHR13103">
    <property type="entry name" value="SCHWANNOMIN INTERACTING PROTEIN 1"/>
    <property type="match status" value="1"/>
</dbReference>
<dbReference type="GO" id="GO:0035332">
    <property type="term" value="P:positive regulation of hippo signaling"/>
    <property type="evidence" value="ECO:0007669"/>
    <property type="project" value="TreeGrafter"/>
</dbReference>
<reference evidence="3" key="1">
    <citation type="submission" date="2017-10" db="EMBL/GenBank/DDBJ databases">
        <title>Transcriptome Assembly of Sugarcane Aphid Adults.</title>
        <authorList>
            <person name="Scully E.D."/>
            <person name="Palmer N.A."/>
            <person name="Geib S.M."/>
            <person name="Sarath G."/>
            <person name="Sattler S.E."/>
        </authorList>
    </citation>
    <scope>NUCLEOTIDE SEQUENCE</scope>
    <source>
        <tissue evidence="3">Whole body</tissue>
    </source>
</reference>
<organism evidence="3">
    <name type="scientific">Melanaphis sacchari</name>
    <dbReference type="NCBI Taxonomy" id="742174"/>
    <lineage>
        <taxon>Eukaryota</taxon>
        <taxon>Metazoa</taxon>
        <taxon>Ecdysozoa</taxon>
        <taxon>Arthropoda</taxon>
        <taxon>Hexapoda</taxon>
        <taxon>Insecta</taxon>
        <taxon>Pterygota</taxon>
        <taxon>Neoptera</taxon>
        <taxon>Paraneoptera</taxon>
        <taxon>Hemiptera</taxon>
        <taxon>Sternorrhyncha</taxon>
        <taxon>Aphidomorpha</taxon>
        <taxon>Aphidoidea</taxon>
        <taxon>Aphididae</taxon>
        <taxon>Aphidini</taxon>
        <taxon>Melanaphis</taxon>
    </lineage>
</organism>
<dbReference type="InterPro" id="IPR015649">
    <property type="entry name" value="SCHIP_1_C"/>
</dbReference>
<accession>A0A2H8TT88</accession>
<dbReference type="EMBL" id="GFXV01005650">
    <property type="protein sequence ID" value="MBW17455.1"/>
    <property type="molecule type" value="Transcribed_RNA"/>
</dbReference>
<protein>
    <submittedName>
        <fullName evidence="3">Schwannomin-interacting protein 1</fullName>
    </submittedName>
</protein>
<dbReference type="GO" id="GO:0030054">
    <property type="term" value="C:cell junction"/>
    <property type="evidence" value="ECO:0007669"/>
    <property type="project" value="TreeGrafter"/>
</dbReference>
<evidence type="ECO:0000259" key="2">
    <source>
        <dbReference type="Pfam" id="PF10148"/>
    </source>
</evidence>